<dbReference type="AlphaFoldDB" id="A0A3Q8U3V6"/>
<reference evidence="1 2" key="1">
    <citation type="submission" date="2018-12" db="EMBL/GenBank/DDBJ databases">
        <authorList>
            <person name="Li S."/>
            <person name="Yang R."/>
            <person name="Chen G."/>
            <person name="Zou L."/>
            <person name="Zhang C."/>
            <person name="Chen Y."/>
            <person name="Liu Z."/>
            <person name="Li Y."/>
            <person name="Yan Y."/>
            <person name="Huang M."/>
            <person name="Chen T."/>
        </authorList>
    </citation>
    <scope>NUCLEOTIDE SEQUENCE [LARGE SCALE GENOMIC DNA]</scope>
    <source>
        <strain evidence="1 2">1257</strain>
    </source>
</reference>
<dbReference type="Proteomes" id="UP000268230">
    <property type="component" value="Chromosome"/>
</dbReference>
<evidence type="ECO:0000313" key="1">
    <source>
        <dbReference type="EMBL" id="AZL70096.1"/>
    </source>
</evidence>
<dbReference type="EMBL" id="CP034338">
    <property type="protein sequence ID" value="AZL70096.1"/>
    <property type="molecule type" value="Genomic_DNA"/>
</dbReference>
<evidence type="ECO:0000313" key="2">
    <source>
        <dbReference type="Proteomes" id="UP000268230"/>
    </source>
</evidence>
<gene>
    <name evidence="1" type="ORF">EJA05_21275</name>
</gene>
<protein>
    <submittedName>
        <fullName evidence="1">Uncharacterized protein</fullName>
    </submittedName>
</protein>
<name>A0A3Q8U3V6_9PSED</name>
<dbReference type="OrthoDB" id="9911206at2"/>
<sequence>MLLLNFERNFELLYVPLEFPDLEGSVHFSSVLSAFVWLNENKARVLAWELRDTLTDGIAVTIDQTYAIEL</sequence>
<dbReference type="KEGG" id="pory:EJA05_21275"/>
<proteinExistence type="predicted"/>
<organism evidence="1 2">
    <name type="scientific">Pseudomonas entomophila</name>
    <dbReference type="NCBI Taxonomy" id="312306"/>
    <lineage>
        <taxon>Bacteria</taxon>
        <taxon>Pseudomonadati</taxon>
        <taxon>Pseudomonadota</taxon>
        <taxon>Gammaproteobacteria</taxon>
        <taxon>Pseudomonadales</taxon>
        <taxon>Pseudomonadaceae</taxon>
        <taxon>Pseudomonas</taxon>
    </lineage>
</organism>
<accession>A0A3Q8U3V6</accession>